<feature type="region of interest" description="Disordered" evidence="1">
    <location>
        <begin position="122"/>
        <end position="157"/>
    </location>
</feature>
<comment type="caution">
    <text evidence="2">The sequence shown here is derived from an EMBL/GenBank/DDBJ whole genome shotgun (WGS) entry which is preliminary data.</text>
</comment>
<protein>
    <submittedName>
        <fullName evidence="2">Uncharacterized protein</fullName>
    </submittedName>
</protein>
<dbReference type="Proteomes" id="UP000628017">
    <property type="component" value="Unassembled WGS sequence"/>
</dbReference>
<gene>
    <name evidence="2" type="ORF">GCM10011498_37930</name>
</gene>
<keyword evidence="3" id="KW-1185">Reference proteome</keyword>
<reference evidence="2" key="2">
    <citation type="submission" date="2020-09" db="EMBL/GenBank/DDBJ databases">
        <authorList>
            <person name="Sun Q."/>
            <person name="Zhou Y."/>
        </authorList>
    </citation>
    <scope>NUCLEOTIDE SEQUENCE</scope>
    <source>
        <strain evidence="2">CGMCC 1.15880</strain>
    </source>
</reference>
<name>A0A916R757_9RHOB</name>
<reference evidence="2" key="1">
    <citation type="journal article" date="2014" name="Int. J. Syst. Evol. Microbiol.">
        <title>Complete genome sequence of Corynebacterium casei LMG S-19264T (=DSM 44701T), isolated from a smear-ripened cheese.</title>
        <authorList>
            <consortium name="US DOE Joint Genome Institute (JGI-PGF)"/>
            <person name="Walter F."/>
            <person name="Albersmeier A."/>
            <person name="Kalinowski J."/>
            <person name="Ruckert C."/>
        </authorList>
    </citation>
    <scope>NUCLEOTIDE SEQUENCE</scope>
    <source>
        <strain evidence="2">CGMCC 1.15880</strain>
    </source>
</reference>
<organism evidence="2 3">
    <name type="scientific">Neptunicoccus cionae</name>
    <dbReference type="NCBI Taxonomy" id="2035344"/>
    <lineage>
        <taxon>Bacteria</taxon>
        <taxon>Pseudomonadati</taxon>
        <taxon>Pseudomonadota</taxon>
        <taxon>Alphaproteobacteria</taxon>
        <taxon>Rhodobacterales</taxon>
        <taxon>Paracoccaceae</taxon>
        <taxon>Neptunicoccus</taxon>
    </lineage>
</organism>
<feature type="compositionally biased region" description="Basic and acidic residues" evidence="1">
    <location>
        <begin position="122"/>
        <end position="137"/>
    </location>
</feature>
<evidence type="ECO:0000256" key="1">
    <source>
        <dbReference type="SAM" id="MobiDB-lite"/>
    </source>
</evidence>
<dbReference type="AlphaFoldDB" id="A0A916R757"/>
<accession>A0A916R757</accession>
<evidence type="ECO:0000313" key="2">
    <source>
        <dbReference type="EMBL" id="GGA33102.1"/>
    </source>
</evidence>
<sequence>MMATVTRRTFRSSPHRDAVATWATISDLLTRTNTGAQQELGIVAGIASSVIADKACENSPIIVSCEGPQTRIYCIYDDDAIDGSDANEDVLGFDPLKGDWSISLPCEPDDLDWVQSALKQKGERITARDKTETKKQDTMNSSQGAALEIDLEGLLKP</sequence>
<proteinExistence type="predicted"/>
<dbReference type="EMBL" id="BMKA01000010">
    <property type="protein sequence ID" value="GGA33102.1"/>
    <property type="molecule type" value="Genomic_DNA"/>
</dbReference>
<evidence type="ECO:0000313" key="3">
    <source>
        <dbReference type="Proteomes" id="UP000628017"/>
    </source>
</evidence>